<accession>A0ABM7IKK9</accession>
<organism evidence="8 9">
    <name type="scientific">Mycolicibacterium aubagnense</name>
    <dbReference type="NCBI Taxonomy" id="319707"/>
    <lineage>
        <taxon>Bacteria</taxon>
        <taxon>Bacillati</taxon>
        <taxon>Actinomycetota</taxon>
        <taxon>Actinomycetes</taxon>
        <taxon>Mycobacteriales</taxon>
        <taxon>Mycobacteriaceae</taxon>
        <taxon>Mycolicibacterium</taxon>
    </lineage>
</organism>
<feature type="transmembrane region" description="Helical" evidence="7">
    <location>
        <begin position="130"/>
        <end position="151"/>
    </location>
</feature>
<feature type="transmembrane region" description="Helical" evidence="7">
    <location>
        <begin position="618"/>
        <end position="640"/>
    </location>
</feature>
<comment type="subcellular location">
    <subcellularLocation>
        <location evidence="1">Cell membrane</location>
        <topology evidence="1">Multi-pass membrane protein</topology>
    </subcellularLocation>
</comment>
<feature type="transmembrane region" description="Helical" evidence="7">
    <location>
        <begin position="506"/>
        <end position="525"/>
    </location>
</feature>
<keyword evidence="4 7" id="KW-1133">Transmembrane helix</keyword>
<evidence type="ECO:0000256" key="7">
    <source>
        <dbReference type="SAM" id="Phobius"/>
    </source>
</evidence>
<dbReference type="InterPro" id="IPR019108">
    <property type="entry name" value="Caa3_assmbl_CtaG-rel"/>
</dbReference>
<feature type="compositionally biased region" description="Basic residues" evidence="6">
    <location>
        <begin position="19"/>
        <end position="34"/>
    </location>
</feature>
<keyword evidence="3 7" id="KW-0812">Transmembrane</keyword>
<feature type="transmembrane region" description="Helical" evidence="7">
    <location>
        <begin position="299"/>
        <end position="316"/>
    </location>
</feature>
<feature type="transmembrane region" description="Helical" evidence="7">
    <location>
        <begin position="456"/>
        <end position="475"/>
    </location>
</feature>
<feature type="transmembrane region" description="Helical" evidence="7">
    <location>
        <begin position="267"/>
        <end position="287"/>
    </location>
</feature>
<feature type="transmembrane region" description="Helical" evidence="7">
    <location>
        <begin position="200"/>
        <end position="219"/>
    </location>
</feature>
<evidence type="ECO:0008006" key="10">
    <source>
        <dbReference type="Google" id="ProtNLM"/>
    </source>
</evidence>
<evidence type="ECO:0000256" key="1">
    <source>
        <dbReference type="ARBA" id="ARBA00004651"/>
    </source>
</evidence>
<feature type="transmembrane region" description="Helical" evidence="7">
    <location>
        <begin position="569"/>
        <end position="589"/>
    </location>
</feature>
<feature type="transmembrane region" description="Helical" evidence="7">
    <location>
        <begin position="537"/>
        <end position="557"/>
    </location>
</feature>
<gene>
    <name evidence="8" type="ORF">MAUB_51960</name>
</gene>
<protein>
    <recommendedName>
        <fullName evidence="10">ABC transporter permease</fullName>
    </recommendedName>
</protein>
<dbReference type="Proteomes" id="UP000465609">
    <property type="component" value="Chromosome"/>
</dbReference>
<evidence type="ECO:0000313" key="9">
    <source>
        <dbReference type="Proteomes" id="UP000465609"/>
    </source>
</evidence>
<evidence type="ECO:0000256" key="4">
    <source>
        <dbReference type="ARBA" id="ARBA00022989"/>
    </source>
</evidence>
<reference evidence="8 9" key="1">
    <citation type="journal article" date="2019" name="Emerg. Microbes Infect.">
        <title>Comprehensive subspecies identification of 175 nontuberculous mycobacteria species based on 7547 genomic profiles.</title>
        <authorList>
            <person name="Matsumoto Y."/>
            <person name="Kinjo T."/>
            <person name="Motooka D."/>
            <person name="Nabeya D."/>
            <person name="Jung N."/>
            <person name="Uechi K."/>
            <person name="Horii T."/>
            <person name="Iida T."/>
            <person name="Fujita J."/>
            <person name="Nakamura S."/>
        </authorList>
    </citation>
    <scope>NUCLEOTIDE SEQUENCE [LARGE SCALE GENOMIC DNA]</scope>
    <source>
        <strain evidence="8 9">JCM 15296</strain>
    </source>
</reference>
<keyword evidence="5 7" id="KW-0472">Membrane</keyword>
<evidence type="ECO:0000256" key="6">
    <source>
        <dbReference type="SAM" id="MobiDB-lite"/>
    </source>
</evidence>
<dbReference type="EMBL" id="AP022577">
    <property type="protein sequence ID" value="BBX87323.1"/>
    <property type="molecule type" value="Genomic_DNA"/>
</dbReference>
<evidence type="ECO:0000313" key="8">
    <source>
        <dbReference type="EMBL" id="BBX87323.1"/>
    </source>
</evidence>
<name>A0ABM7IKK9_9MYCO</name>
<feature type="transmembrane region" description="Helical" evidence="7">
    <location>
        <begin position="171"/>
        <end position="193"/>
    </location>
</feature>
<feature type="transmembrane region" description="Helical" evidence="7">
    <location>
        <begin position="328"/>
        <end position="347"/>
    </location>
</feature>
<evidence type="ECO:0000256" key="5">
    <source>
        <dbReference type="ARBA" id="ARBA00023136"/>
    </source>
</evidence>
<dbReference type="Pfam" id="PF09678">
    <property type="entry name" value="Caa3_CtaG"/>
    <property type="match status" value="1"/>
</dbReference>
<feature type="transmembrane region" description="Helical" evidence="7">
    <location>
        <begin position="46"/>
        <end position="65"/>
    </location>
</feature>
<keyword evidence="2" id="KW-1003">Cell membrane</keyword>
<keyword evidence="9" id="KW-1185">Reference proteome</keyword>
<proteinExistence type="predicted"/>
<sequence>MGTDEAPSPRQAGRFAAGRAKRRGQAPGRAKRRGQAPGRATRLGQILPLLGYLAALVGLVAYALISGDQRFVATGDSYPGTLTSCAEPVGYFTAVLAGAICLGGLFYIVTTARPDSNGIIDPPAYRIHLVLERVSLVWLVASALMVVVQAATDAGAPALRLLESGRLGGAIAASEMSRGWIAAALCAAVVALTLRFSVRWIAMCVLLLPSVIGVLALPVTGNASEGPDHDYTTSAVIVFAVALSVLAGTKIAAAVSPPAADLYRRVLIIQVACGTGALIYGVLLLAEQLGPPGLTGSDYGRWASVAAIALAASWITDAAALRRAEPSRLATCLPAIIALAAVSAMAVQTAPRLLHHQFTTWDIFLGYELPDPPNVVRLLTVWRFDTFIGIGAIVLAGAYLYGYLKLRRRGDEWPVGRLIAWLVGCAVLLFTSSSGVRAYGSAMFSVHMGEHMTLNMFVPVLLVLGGPVTLALRALPPAGPDAPPGPREWILWLVHSKVTAALSNPIVAFVLFVASLYAVYFTPIFNTLVRYHWGHELMSVHFLLVGYLFYWGIIGIDPGPKRLPFLGRLGLLFAVMPFHAFFGIATMTMTDTMGGPFYKFVGLPWLSSIGADQHLGGAIAWGSSELPVILVVIALVAQWARQDRRAASRADRHADGDYGDDDLDAYNAMLRELARQRGQQ</sequence>
<feature type="transmembrane region" description="Helical" evidence="7">
    <location>
        <begin position="387"/>
        <end position="406"/>
    </location>
</feature>
<feature type="region of interest" description="Disordered" evidence="6">
    <location>
        <begin position="1"/>
        <end position="37"/>
    </location>
</feature>
<feature type="transmembrane region" description="Helical" evidence="7">
    <location>
        <begin position="231"/>
        <end position="255"/>
    </location>
</feature>
<feature type="compositionally biased region" description="Low complexity" evidence="6">
    <location>
        <begin position="9"/>
        <end position="18"/>
    </location>
</feature>
<feature type="transmembrane region" description="Helical" evidence="7">
    <location>
        <begin position="418"/>
        <end position="436"/>
    </location>
</feature>
<evidence type="ECO:0000256" key="2">
    <source>
        <dbReference type="ARBA" id="ARBA00022475"/>
    </source>
</evidence>
<feature type="transmembrane region" description="Helical" evidence="7">
    <location>
        <begin position="89"/>
        <end position="109"/>
    </location>
</feature>
<evidence type="ECO:0000256" key="3">
    <source>
        <dbReference type="ARBA" id="ARBA00022692"/>
    </source>
</evidence>